<dbReference type="InterPro" id="IPR002464">
    <property type="entry name" value="DNA/RNA_helicase_DEAH_CS"/>
</dbReference>
<dbReference type="SMART" id="SM00490">
    <property type="entry name" value="HELICc"/>
    <property type="match status" value="1"/>
</dbReference>
<gene>
    <name evidence="18" type="ORF">GOP47_0010465</name>
</gene>
<evidence type="ECO:0000256" key="11">
    <source>
        <dbReference type="ARBA" id="ARBA00023242"/>
    </source>
</evidence>
<dbReference type="InterPro" id="IPR027417">
    <property type="entry name" value="P-loop_NTPase"/>
</dbReference>
<name>A0A9D4UVD2_ADICA</name>
<feature type="compositionally biased region" description="Acidic residues" evidence="15">
    <location>
        <begin position="96"/>
        <end position="114"/>
    </location>
</feature>
<dbReference type="EC" id="5.6.2.4" evidence="14"/>
<keyword evidence="6 14" id="KW-0378">Hydrolase</keyword>
<keyword evidence="5 14" id="KW-0547">Nucleotide-binding</keyword>
<evidence type="ECO:0000256" key="13">
    <source>
        <dbReference type="ARBA" id="ARBA00049360"/>
    </source>
</evidence>
<evidence type="ECO:0000256" key="5">
    <source>
        <dbReference type="ARBA" id="ARBA00022741"/>
    </source>
</evidence>
<dbReference type="Pfam" id="PF00271">
    <property type="entry name" value="Helicase_C"/>
    <property type="match status" value="1"/>
</dbReference>
<dbReference type="GO" id="GO:0005524">
    <property type="term" value="F:ATP binding"/>
    <property type="evidence" value="ECO:0007669"/>
    <property type="project" value="UniProtKB-KW"/>
</dbReference>
<comment type="similarity">
    <text evidence="2 14">Belongs to the helicase family. RecQ subfamily.</text>
</comment>
<evidence type="ECO:0000256" key="14">
    <source>
        <dbReference type="RuleBase" id="RU364117"/>
    </source>
</evidence>
<keyword evidence="19" id="KW-1185">Reference proteome</keyword>
<accession>A0A9D4UVD2</accession>
<dbReference type="CDD" id="cd17920">
    <property type="entry name" value="DEXHc_RecQ"/>
    <property type="match status" value="1"/>
</dbReference>
<dbReference type="GO" id="GO:0000724">
    <property type="term" value="P:double-strand break repair via homologous recombination"/>
    <property type="evidence" value="ECO:0007669"/>
    <property type="project" value="TreeGrafter"/>
</dbReference>
<feature type="region of interest" description="Disordered" evidence="15">
    <location>
        <begin position="67"/>
        <end position="149"/>
    </location>
</feature>
<dbReference type="PROSITE" id="PS00690">
    <property type="entry name" value="DEAH_ATP_HELICASE"/>
    <property type="match status" value="1"/>
</dbReference>
<dbReference type="PANTHER" id="PTHR13710:SF153">
    <property type="entry name" value="RECQ-LIKE DNA HELICASE BLM"/>
    <property type="match status" value="1"/>
</dbReference>
<comment type="caution">
    <text evidence="18">The sequence shown here is derived from an EMBL/GenBank/DDBJ whole genome shotgun (WGS) entry which is preliminary data.</text>
</comment>
<dbReference type="Pfam" id="PF00270">
    <property type="entry name" value="DEAD"/>
    <property type="match status" value="1"/>
</dbReference>
<evidence type="ECO:0000256" key="9">
    <source>
        <dbReference type="ARBA" id="ARBA00023125"/>
    </source>
</evidence>
<sequence>MGRSGLELEKARLLSLASEFGFQTDTAHQCLQQLAELYGDDGQDFLTVEHCGDDYLARLADATQVDEDWDIQAPNSETNASEDLDVGGEWHKGNAEDFEGEDVEEEPGNEDDEDKPTTEVDTSDEDYTANTDVSCSRKMPSYVPDSSDSDDVMIIEKPISTKCRDRDVGNATREEKKNLKCTMDTPNNNKSSISFLSQKSESMAMPSSPLGDGYAFHQLECMDDFDLANLVIFGHRQFRSLQRKACESTMAGKDCFILMPTGGGKSLCYQLPSVLSPGVTVVVSPLLSLIQDQVLALVDRFDIPATFLSSQQSSSQSFAVTQELRKSRPSCKLLYVTPEKLAGSSSFQALLKSLQQRGQLARFVIDEAHCVSQWGHDFRPDYKGLGVLKQQFPSVPLMALTATATQPVREEILKILRIPRAVVLEASFDRPNLTYEVVNKDKDPFKQLGQAIQDRLKGKCGIVYCLSKNECMDVCGYLTETFHIKTVYYHAGLSGRERMLVQRKWQSGEVQVVCATIAFGMGIDKADVRFVIHNSMSKAVESYYQESGRAGRDGLPSTCMILYQKKDFSRIVCMLRMGQGTSSSRFKWGMEQARKMQAYCAEKIRCRREMLLDYFGERFDSRNCQLGASPCDICKNKAKENK</sequence>
<dbReference type="AlphaFoldDB" id="A0A9D4UVD2"/>
<evidence type="ECO:0000256" key="10">
    <source>
        <dbReference type="ARBA" id="ARBA00023235"/>
    </source>
</evidence>
<keyword evidence="7 14" id="KW-0347">Helicase</keyword>
<keyword evidence="4" id="KW-0479">Metal-binding</keyword>
<keyword evidence="10" id="KW-0413">Isomerase</keyword>
<dbReference type="FunFam" id="3.40.50.300:FF:001421">
    <property type="entry name" value="ATP-dependent DNA helicase"/>
    <property type="match status" value="1"/>
</dbReference>
<keyword evidence="3" id="KW-0150">Chloroplast</keyword>
<dbReference type="GO" id="GO:0009378">
    <property type="term" value="F:four-way junction helicase activity"/>
    <property type="evidence" value="ECO:0007669"/>
    <property type="project" value="TreeGrafter"/>
</dbReference>
<evidence type="ECO:0000256" key="4">
    <source>
        <dbReference type="ARBA" id="ARBA00022723"/>
    </source>
</evidence>
<evidence type="ECO:0000256" key="15">
    <source>
        <dbReference type="SAM" id="MobiDB-lite"/>
    </source>
</evidence>
<keyword evidence="3" id="KW-0934">Plastid</keyword>
<dbReference type="GO" id="GO:0016787">
    <property type="term" value="F:hydrolase activity"/>
    <property type="evidence" value="ECO:0007669"/>
    <property type="project" value="UniProtKB-KW"/>
</dbReference>
<dbReference type="CDD" id="cd18794">
    <property type="entry name" value="SF2_C_RecQ"/>
    <property type="match status" value="1"/>
</dbReference>
<evidence type="ECO:0000256" key="3">
    <source>
        <dbReference type="ARBA" id="ARBA00022528"/>
    </source>
</evidence>
<evidence type="ECO:0000256" key="7">
    <source>
        <dbReference type="ARBA" id="ARBA00022806"/>
    </source>
</evidence>
<keyword evidence="11 14" id="KW-0539">Nucleus</keyword>
<keyword evidence="9" id="KW-0238">DNA-binding</keyword>
<dbReference type="Gene3D" id="3.40.50.300">
    <property type="entry name" value="P-loop containing nucleotide triphosphate hydrolases"/>
    <property type="match status" value="2"/>
</dbReference>
<dbReference type="GO" id="GO:0005694">
    <property type="term" value="C:chromosome"/>
    <property type="evidence" value="ECO:0007669"/>
    <property type="project" value="TreeGrafter"/>
</dbReference>
<reference evidence="18" key="1">
    <citation type="submission" date="2021-01" db="EMBL/GenBank/DDBJ databases">
        <title>Adiantum capillus-veneris genome.</title>
        <authorList>
            <person name="Fang Y."/>
            <person name="Liao Q."/>
        </authorList>
    </citation>
    <scope>NUCLEOTIDE SEQUENCE</scope>
    <source>
        <strain evidence="18">H3</strain>
        <tissue evidence="18">Leaf</tissue>
    </source>
</reference>
<dbReference type="SMART" id="SM00487">
    <property type="entry name" value="DEXDc"/>
    <property type="match status" value="1"/>
</dbReference>
<dbReference type="FunFam" id="3.40.50.300:FF:000444">
    <property type="entry name" value="ATP-dependent DNA helicase"/>
    <property type="match status" value="1"/>
</dbReference>
<protein>
    <recommendedName>
        <fullName evidence="14">ATP-dependent DNA helicase</fullName>
        <ecNumber evidence="14">5.6.2.4</ecNumber>
    </recommendedName>
</protein>
<evidence type="ECO:0000259" key="17">
    <source>
        <dbReference type="PROSITE" id="PS51194"/>
    </source>
</evidence>
<evidence type="ECO:0000259" key="16">
    <source>
        <dbReference type="PROSITE" id="PS51192"/>
    </source>
</evidence>
<dbReference type="InterPro" id="IPR032284">
    <property type="entry name" value="RecQ_Zn-bd"/>
</dbReference>
<evidence type="ECO:0000256" key="1">
    <source>
        <dbReference type="ARBA" id="ARBA00004123"/>
    </source>
</evidence>
<dbReference type="PANTHER" id="PTHR13710">
    <property type="entry name" value="DNA HELICASE RECQ FAMILY MEMBER"/>
    <property type="match status" value="1"/>
</dbReference>
<proteinExistence type="inferred from homology"/>
<dbReference type="InterPro" id="IPR014001">
    <property type="entry name" value="Helicase_ATP-bd"/>
</dbReference>
<dbReference type="Proteomes" id="UP000886520">
    <property type="component" value="Chromosome 10"/>
</dbReference>
<dbReference type="GO" id="GO:0005737">
    <property type="term" value="C:cytoplasm"/>
    <property type="evidence" value="ECO:0007669"/>
    <property type="project" value="TreeGrafter"/>
</dbReference>
<dbReference type="InterPro" id="IPR011545">
    <property type="entry name" value="DEAD/DEAH_box_helicase_dom"/>
</dbReference>
<dbReference type="InterPro" id="IPR004589">
    <property type="entry name" value="DNA_helicase_ATP-dep_RecQ"/>
</dbReference>
<organism evidence="18 19">
    <name type="scientific">Adiantum capillus-veneris</name>
    <name type="common">Maidenhair fern</name>
    <dbReference type="NCBI Taxonomy" id="13818"/>
    <lineage>
        <taxon>Eukaryota</taxon>
        <taxon>Viridiplantae</taxon>
        <taxon>Streptophyta</taxon>
        <taxon>Embryophyta</taxon>
        <taxon>Tracheophyta</taxon>
        <taxon>Polypodiopsida</taxon>
        <taxon>Polypodiidae</taxon>
        <taxon>Polypodiales</taxon>
        <taxon>Pteridineae</taxon>
        <taxon>Pteridaceae</taxon>
        <taxon>Vittarioideae</taxon>
        <taxon>Adiantum</taxon>
    </lineage>
</organism>
<comment type="subcellular location">
    <subcellularLocation>
        <location evidence="1 14">Nucleus</location>
    </subcellularLocation>
</comment>
<dbReference type="Pfam" id="PF16124">
    <property type="entry name" value="RecQ_Zn_bind"/>
    <property type="match status" value="1"/>
</dbReference>
<dbReference type="GO" id="GO:0003677">
    <property type="term" value="F:DNA binding"/>
    <property type="evidence" value="ECO:0007669"/>
    <property type="project" value="UniProtKB-KW"/>
</dbReference>
<evidence type="ECO:0000256" key="8">
    <source>
        <dbReference type="ARBA" id="ARBA00022840"/>
    </source>
</evidence>
<dbReference type="EMBL" id="JABFUD020000010">
    <property type="protein sequence ID" value="KAI5074504.1"/>
    <property type="molecule type" value="Genomic_DNA"/>
</dbReference>
<keyword evidence="8 14" id="KW-0067">ATP-binding</keyword>
<evidence type="ECO:0000313" key="19">
    <source>
        <dbReference type="Proteomes" id="UP000886520"/>
    </source>
</evidence>
<dbReference type="GO" id="GO:0046872">
    <property type="term" value="F:metal ion binding"/>
    <property type="evidence" value="ECO:0007669"/>
    <property type="project" value="UniProtKB-KW"/>
</dbReference>
<evidence type="ECO:0000313" key="18">
    <source>
        <dbReference type="EMBL" id="KAI5074504.1"/>
    </source>
</evidence>
<comment type="catalytic activity">
    <reaction evidence="13 14">
        <text>ATP + H2O = ADP + phosphate + H(+)</text>
        <dbReference type="Rhea" id="RHEA:13065"/>
        <dbReference type="ChEBI" id="CHEBI:15377"/>
        <dbReference type="ChEBI" id="CHEBI:15378"/>
        <dbReference type="ChEBI" id="CHEBI:30616"/>
        <dbReference type="ChEBI" id="CHEBI:43474"/>
        <dbReference type="ChEBI" id="CHEBI:456216"/>
    </reaction>
</comment>
<dbReference type="NCBIfam" id="TIGR00614">
    <property type="entry name" value="recQ_fam"/>
    <property type="match status" value="1"/>
</dbReference>
<feature type="domain" description="Helicase C-terminal" evidence="17">
    <location>
        <begin position="444"/>
        <end position="594"/>
    </location>
</feature>
<comment type="catalytic activity">
    <reaction evidence="12 14">
        <text>Couples ATP hydrolysis with the unwinding of duplex DNA by translocating in the 3'-5' direction.</text>
        <dbReference type="EC" id="5.6.2.4"/>
    </reaction>
</comment>
<dbReference type="SUPFAM" id="SSF52540">
    <property type="entry name" value="P-loop containing nucleoside triphosphate hydrolases"/>
    <property type="match status" value="1"/>
</dbReference>
<evidence type="ECO:0000256" key="6">
    <source>
        <dbReference type="ARBA" id="ARBA00022801"/>
    </source>
</evidence>
<evidence type="ECO:0000256" key="2">
    <source>
        <dbReference type="ARBA" id="ARBA00005446"/>
    </source>
</evidence>
<evidence type="ECO:0000256" key="12">
    <source>
        <dbReference type="ARBA" id="ARBA00034617"/>
    </source>
</evidence>
<dbReference type="OrthoDB" id="10261556at2759"/>
<dbReference type="InterPro" id="IPR001650">
    <property type="entry name" value="Helicase_C-like"/>
</dbReference>
<dbReference type="GO" id="GO:0043138">
    <property type="term" value="F:3'-5' DNA helicase activity"/>
    <property type="evidence" value="ECO:0007669"/>
    <property type="project" value="UniProtKB-EC"/>
</dbReference>
<feature type="domain" description="Helicase ATP-binding" evidence="16">
    <location>
        <begin position="246"/>
        <end position="422"/>
    </location>
</feature>
<dbReference type="GO" id="GO:0005634">
    <property type="term" value="C:nucleus"/>
    <property type="evidence" value="ECO:0007669"/>
    <property type="project" value="UniProtKB-SubCell"/>
</dbReference>
<dbReference type="PROSITE" id="PS51192">
    <property type="entry name" value="HELICASE_ATP_BIND_1"/>
    <property type="match status" value="1"/>
</dbReference>
<dbReference type="PROSITE" id="PS51194">
    <property type="entry name" value="HELICASE_CTER"/>
    <property type="match status" value="1"/>
</dbReference>